<accession>A0A345YL87</accession>
<dbReference type="Gene3D" id="3.40.50.300">
    <property type="entry name" value="P-loop containing nucleotide triphosphate hydrolases"/>
    <property type="match status" value="4"/>
</dbReference>
<dbReference type="Gene3D" id="1.10.486.10">
    <property type="entry name" value="PCRA, domain 4"/>
    <property type="match status" value="1"/>
</dbReference>
<dbReference type="PANTHER" id="PTHR11070">
    <property type="entry name" value="UVRD / RECB / PCRA DNA HELICASE FAMILY MEMBER"/>
    <property type="match status" value="1"/>
</dbReference>
<comment type="catalytic activity">
    <reaction evidence="13">
        <text>ATP + H2O = ADP + phosphate + H(+)</text>
        <dbReference type="Rhea" id="RHEA:13065"/>
        <dbReference type="ChEBI" id="CHEBI:15377"/>
        <dbReference type="ChEBI" id="CHEBI:15378"/>
        <dbReference type="ChEBI" id="CHEBI:30616"/>
        <dbReference type="ChEBI" id="CHEBI:43474"/>
        <dbReference type="ChEBI" id="CHEBI:456216"/>
        <dbReference type="EC" id="5.6.2.4"/>
    </reaction>
</comment>
<dbReference type="AlphaFoldDB" id="A0A345YL87"/>
<dbReference type="GO" id="GO:0033202">
    <property type="term" value="C:DNA helicase complex"/>
    <property type="evidence" value="ECO:0007669"/>
    <property type="project" value="TreeGrafter"/>
</dbReference>
<evidence type="ECO:0000256" key="6">
    <source>
        <dbReference type="ARBA" id="ARBA00022839"/>
    </source>
</evidence>
<proteinExistence type="predicted"/>
<dbReference type="InterPro" id="IPR011604">
    <property type="entry name" value="PDDEXK-like_dom_sf"/>
</dbReference>
<dbReference type="EMBL" id="CP031356">
    <property type="protein sequence ID" value="AXK44689.1"/>
    <property type="molecule type" value="Genomic_DNA"/>
</dbReference>
<evidence type="ECO:0000256" key="2">
    <source>
        <dbReference type="ARBA" id="ARBA00022741"/>
    </source>
</evidence>
<evidence type="ECO:0000313" key="20">
    <source>
        <dbReference type="Proteomes" id="UP000254236"/>
    </source>
</evidence>
<gene>
    <name evidence="18" type="ORF">DWV08_02980</name>
    <name evidence="19" type="ORF">DXU92_08110</name>
</gene>
<sequence>MTATPTPRPDGATHSAARLAALLEQPPPTAEQTAVIEAPLAPMLVVAGAGSGKTETMASRVVWLIANGIVEPRQVLGLTFTRKAAHELAERIGARLETLAAALRAEGLALPPGLARGGDDLVGQRPVVHTYNGFALDLVREHALAVGIDPELTMMSTSASWQLAHEIVEGWDDSLDLEASPATLTAALLSLTSSLADHLVTPARLQGHLREIHDHLAGIPLQVEGRRRTTPKEVAKVLGALESRLALLPLLERFAAIRTADSALDFADQVALAARVAREVPAAGALARRMHPVVLLDEFQDTSVAQLQMLTDLFGPGHAACAVGDPQQAIYGWRGASAASLAGFADAFATDEQPVLQRTLSTSWRNDEAVLAVANRLAAPLRGDGSGVRIPELRPRPGAGEGACEILEAADERAEAHGIGRWILERRAAQDAQEEPASAAVLVRARRQIPALVEGLEACGLEVAVVGLGGLLHRPEVADVRALLESAHDPGRGDALMRLLTGPRVRLGARDLAVLGRWRDRLGSRLRREDAAPGDQDEAESVSLVDAVDDLPPADWTDPSGRALSETGRRRLLQVQQILREMRRLLPLPLPDLVTAATRLLDVDLALLEAEPDSRALADLEAFRDHAAAFDRTARRGGLGAWLDLLEISEDEEAGLAVTAAPEAAHDPAAVTIVTMHSAKGLEWDLVAVAGLTEGTVPSYDLRRARTDEAGRVRVPADGWLGPLAGAAVPTALRGDADTLPELAWAEADTQVDAEALIGEFRLAQGEESLREDRRLMYVAVTRARRRLLLTSAAWRGALSAPRPRSRYLAEVTDLVPERFRSAQEVPAQNPLESERPQAQWPPAPGQAEQARARAAALLSEVAGAEEDLADPALAELVRRAVADLAQQAAAPVVHSPPRLSASQMVQQARSPQAAALDLLRPLPRRPSPAAARGTAFHAWLESRYDNAALLDLEDLLDEGPEEEGVADQRALREAFLASEWAARSPLAVEQEVRTRVGGIAVRGVIDAVFSDPDGGDGGEGVLIVDWKTGRVPPPARLRERALQLSLYRLAWHERTGLPLGRIRTAFHFVADGVTHEVRRHPSRERIAQMLAGEPTGGGEERD</sequence>
<evidence type="ECO:0000256" key="3">
    <source>
        <dbReference type="ARBA" id="ARBA00022763"/>
    </source>
</evidence>
<evidence type="ECO:0000256" key="4">
    <source>
        <dbReference type="ARBA" id="ARBA00022801"/>
    </source>
</evidence>
<dbReference type="EC" id="5.6.2.4" evidence="12"/>
<evidence type="ECO:0000256" key="11">
    <source>
        <dbReference type="ARBA" id="ARBA00034617"/>
    </source>
</evidence>
<dbReference type="KEGG" id="bsau:DWV08_02980"/>
<keyword evidence="6" id="KW-0269">Exonuclease</keyword>
<keyword evidence="2 14" id="KW-0547">Nucleotide-binding</keyword>
<dbReference type="GO" id="GO:0005829">
    <property type="term" value="C:cytosol"/>
    <property type="evidence" value="ECO:0007669"/>
    <property type="project" value="TreeGrafter"/>
</dbReference>
<comment type="catalytic activity">
    <reaction evidence="11">
        <text>Couples ATP hydrolysis with the unwinding of duplex DNA by translocating in the 3'-5' direction.</text>
        <dbReference type="EC" id="5.6.2.4"/>
    </reaction>
</comment>
<evidence type="ECO:0000313" key="18">
    <source>
        <dbReference type="EMBL" id="AXK44689.1"/>
    </source>
</evidence>
<keyword evidence="4 14" id="KW-0378">Hydrolase</keyword>
<dbReference type="InterPro" id="IPR014016">
    <property type="entry name" value="UvrD-like_ATP-bd"/>
</dbReference>
<evidence type="ECO:0000256" key="14">
    <source>
        <dbReference type="PROSITE-ProRule" id="PRU00560"/>
    </source>
</evidence>
<evidence type="ECO:0000259" key="16">
    <source>
        <dbReference type="PROSITE" id="PS51198"/>
    </source>
</evidence>
<protein>
    <recommendedName>
        <fullName evidence="12">DNA 3'-5' helicase</fullName>
        <ecNumber evidence="12">5.6.2.4</ecNumber>
    </recommendedName>
</protein>
<dbReference type="InterPro" id="IPR000212">
    <property type="entry name" value="DNA_helicase_UvrD/REP"/>
</dbReference>
<dbReference type="InterPro" id="IPR014017">
    <property type="entry name" value="DNA_helicase_UvrD-like_C"/>
</dbReference>
<evidence type="ECO:0000259" key="17">
    <source>
        <dbReference type="PROSITE" id="PS51217"/>
    </source>
</evidence>
<evidence type="ECO:0000256" key="10">
    <source>
        <dbReference type="ARBA" id="ARBA00023235"/>
    </source>
</evidence>
<dbReference type="SUPFAM" id="SSF52980">
    <property type="entry name" value="Restriction endonuclease-like"/>
    <property type="match status" value="1"/>
</dbReference>
<evidence type="ECO:0000313" key="21">
    <source>
        <dbReference type="Proteomes" id="UP000282185"/>
    </source>
</evidence>
<dbReference type="GO" id="GO:0003677">
    <property type="term" value="F:DNA binding"/>
    <property type="evidence" value="ECO:0007669"/>
    <property type="project" value="UniProtKB-KW"/>
</dbReference>
<dbReference type="InterPro" id="IPR038726">
    <property type="entry name" value="PDDEXK_AddAB-type"/>
</dbReference>
<feature type="region of interest" description="Disordered" evidence="15">
    <location>
        <begin position="824"/>
        <end position="845"/>
    </location>
</feature>
<dbReference type="Pfam" id="PF00580">
    <property type="entry name" value="UvrD-helicase"/>
    <property type="match status" value="1"/>
</dbReference>
<dbReference type="EMBL" id="QSWH01000003">
    <property type="protein sequence ID" value="RRR23301.1"/>
    <property type="molecule type" value="Genomic_DNA"/>
</dbReference>
<evidence type="ECO:0000256" key="8">
    <source>
        <dbReference type="ARBA" id="ARBA00023125"/>
    </source>
</evidence>
<keyword evidence="10" id="KW-0413">Isomerase</keyword>
<keyword evidence="7 14" id="KW-0067">ATP-binding</keyword>
<evidence type="ECO:0000256" key="9">
    <source>
        <dbReference type="ARBA" id="ARBA00023204"/>
    </source>
</evidence>
<dbReference type="Gene3D" id="3.90.320.10">
    <property type="match status" value="1"/>
</dbReference>
<dbReference type="RefSeq" id="WP_115412443.1">
    <property type="nucleotide sequence ID" value="NZ_CP031356.1"/>
</dbReference>
<keyword evidence="3" id="KW-0227">DNA damage</keyword>
<name>A0A345YL87_9MICO</name>
<keyword evidence="9" id="KW-0234">DNA repair</keyword>
<feature type="domain" description="UvrD-like helicase C-terminal" evidence="17">
    <location>
        <begin position="368"/>
        <end position="681"/>
    </location>
</feature>
<evidence type="ECO:0000256" key="15">
    <source>
        <dbReference type="SAM" id="MobiDB-lite"/>
    </source>
</evidence>
<dbReference type="Pfam" id="PF12705">
    <property type="entry name" value="PDDEXK_1"/>
    <property type="match status" value="1"/>
</dbReference>
<evidence type="ECO:0000256" key="12">
    <source>
        <dbReference type="ARBA" id="ARBA00034808"/>
    </source>
</evidence>
<dbReference type="InterPro" id="IPR027417">
    <property type="entry name" value="P-loop_NTPase"/>
</dbReference>
<dbReference type="PROSITE" id="PS51198">
    <property type="entry name" value="UVRD_HELICASE_ATP_BIND"/>
    <property type="match status" value="1"/>
</dbReference>
<keyword evidence="5 14" id="KW-0347">Helicase</keyword>
<dbReference type="InterPro" id="IPR011335">
    <property type="entry name" value="Restrct_endonuc-II-like"/>
</dbReference>
<keyword evidence="1" id="KW-0540">Nuclease</keyword>
<evidence type="ECO:0000313" key="19">
    <source>
        <dbReference type="EMBL" id="RRR23301.1"/>
    </source>
</evidence>
<evidence type="ECO:0000256" key="5">
    <source>
        <dbReference type="ARBA" id="ARBA00022806"/>
    </source>
</evidence>
<evidence type="ECO:0000256" key="1">
    <source>
        <dbReference type="ARBA" id="ARBA00022722"/>
    </source>
</evidence>
<keyword evidence="8" id="KW-0238">DNA-binding</keyword>
<dbReference type="Proteomes" id="UP000282185">
    <property type="component" value="Unassembled WGS sequence"/>
</dbReference>
<keyword evidence="20" id="KW-1185">Reference proteome</keyword>
<reference evidence="18 20" key="1">
    <citation type="submission" date="2018-07" db="EMBL/GenBank/DDBJ databases">
        <title>Brachybacterium saurashtrense DSM 23186 genome sequence.</title>
        <authorList>
            <person name="Guo L."/>
        </authorList>
    </citation>
    <scope>NUCLEOTIDE SEQUENCE [LARGE SCALE GENOMIC DNA]</scope>
    <source>
        <strain evidence="18 20">DSM 23186</strain>
    </source>
</reference>
<dbReference type="CDD" id="cd17932">
    <property type="entry name" value="DEXQc_UvrD"/>
    <property type="match status" value="1"/>
</dbReference>
<feature type="domain" description="UvrD-like helicase ATP-binding" evidence="16">
    <location>
        <begin position="26"/>
        <end position="367"/>
    </location>
</feature>
<feature type="binding site" evidence="14">
    <location>
        <begin position="47"/>
        <end position="54"/>
    </location>
    <ligand>
        <name>ATP</name>
        <dbReference type="ChEBI" id="CHEBI:30616"/>
    </ligand>
</feature>
<organism evidence="19 21">
    <name type="scientific">Brachybacterium saurashtrense</name>
    <dbReference type="NCBI Taxonomy" id="556288"/>
    <lineage>
        <taxon>Bacteria</taxon>
        <taxon>Bacillati</taxon>
        <taxon>Actinomycetota</taxon>
        <taxon>Actinomycetes</taxon>
        <taxon>Micrococcales</taxon>
        <taxon>Dermabacteraceae</taxon>
        <taxon>Brachybacterium</taxon>
    </lineage>
</organism>
<dbReference type="GO" id="GO:0043138">
    <property type="term" value="F:3'-5' DNA helicase activity"/>
    <property type="evidence" value="ECO:0007669"/>
    <property type="project" value="UniProtKB-EC"/>
</dbReference>
<dbReference type="Pfam" id="PF13361">
    <property type="entry name" value="UvrD_C"/>
    <property type="match status" value="2"/>
</dbReference>
<dbReference type="SUPFAM" id="SSF52540">
    <property type="entry name" value="P-loop containing nucleoside triphosphate hydrolases"/>
    <property type="match status" value="1"/>
</dbReference>
<dbReference type="GO" id="GO:0005524">
    <property type="term" value="F:ATP binding"/>
    <property type="evidence" value="ECO:0007669"/>
    <property type="project" value="UniProtKB-UniRule"/>
</dbReference>
<reference evidence="19 21" key="2">
    <citation type="submission" date="2018-08" db="EMBL/GenBank/DDBJ databases">
        <title>Brachybacterium saurashtrense DSM 23186.</title>
        <authorList>
            <person name="Li Y."/>
        </authorList>
    </citation>
    <scope>NUCLEOTIDE SEQUENCE [LARGE SCALE GENOMIC DNA]</scope>
    <source>
        <strain evidence="19 21">DSM 23186</strain>
    </source>
</reference>
<dbReference type="PROSITE" id="PS51217">
    <property type="entry name" value="UVRD_HELICASE_CTER"/>
    <property type="match status" value="1"/>
</dbReference>
<dbReference type="OrthoDB" id="4812256at2"/>
<dbReference type="Proteomes" id="UP000254236">
    <property type="component" value="Chromosome"/>
</dbReference>
<evidence type="ECO:0000256" key="7">
    <source>
        <dbReference type="ARBA" id="ARBA00022840"/>
    </source>
</evidence>
<evidence type="ECO:0000256" key="13">
    <source>
        <dbReference type="ARBA" id="ARBA00048988"/>
    </source>
</evidence>
<dbReference type="GO" id="GO:0004527">
    <property type="term" value="F:exonuclease activity"/>
    <property type="evidence" value="ECO:0007669"/>
    <property type="project" value="UniProtKB-KW"/>
</dbReference>
<dbReference type="GO" id="GO:0000725">
    <property type="term" value="P:recombinational repair"/>
    <property type="evidence" value="ECO:0007669"/>
    <property type="project" value="TreeGrafter"/>
</dbReference>
<dbReference type="PANTHER" id="PTHR11070:SF55">
    <property type="entry name" value="DNA 3'-5' HELICASE"/>
    <property type="match status" value="1"/>
</dbReference>